<keyword evidence="1" id="KW-0812">Transmembrane</keyword>
<dbReference type="Proteomes" id="UP001139028">
    <property type="component" value="Unassembled WGS sequence"/>
</dbReference>
<proteinExistence type="predicted"/>
<comment type="caution">
    <text evidence="2">The sequence shown here is derived from an EMBL/GenBank/DDBJ whole genome shotgun (WGS) entry which is preliminary data.</text>
</comment>
<evidence type="ECO:0000256" key="1">
    <source>
        <dbReference type="SAM" id="Phobius"/>
    </source>
</evidence>
<gene>
    <name evidence="2" type="ORF">MO867_20325</name>
</gene>
<keyword evidence="1" id="KW-1133">Transmembrane helix</keyword>
<organism evidence="2 3">
    <name type="scientific">Microbulbifer okhotskensis</name>
    <dbReference type="NCBI Taxonomy" id="2926617"/>
    <lineage>
        <taxon>Bacteria</taxon>
        <taxon>Pseudomonadati</taxon>
        <taxon>Pseudomonadota</taxon>
        <taxon>Gammaproteobacteria</taxon>
        <taxon>Cellvibrionales</taxon>
        <taxon>Microbulbiferaceae</taxon>
        <taxon>Microbulbifer</taxon>
    </lineage>
</organism>
<evidence type="ECO:0000313" key="3">
    <source>
        <dbReference type="Proteomes" id="UP001139028"/>
    </source>
</evidence>
<keyword evidence="3" id="KW-1185">Reference proteome</keyword>
<feature type="transmembrane region" description="Helical" evidence="1">
    <location>
        <begin position="74"/>
        <end position="94"/>
    </location>
</feature>
<dbReference type="AlphaFoldDB" id="A0A9X2J9I3"/>
<name>A0A9X2J9I3_9GAMM</name>
<dbReference type="EMBL" id="JALBWM010000174">
    <property type="protein sequence ID" value="MCO1336676.1"/>
    <property type="molecule type" value="Genomic_DNA"/>
</dbReference>
<accession>A0A9X2J9I3</accession>
<dbReference type="RefSeq" id="WP_252472502.1">
    <property type="nucleotide sequence ID" value="NZ_JALBWM010000174.1"/>
</dbReference>
<sequence>MASNGKLLPSMIFSSAAVLSTIALALSTRTFLQLPDFLMELHIFPGIAAFTASLLLSGKIEYKNSKYRNLPKSLFISIMIVLLSLIIWIGLAFISLGEAAIFIALLSGTVLGFITYPVGITAGLLVWWASKHNQARQ</sequence>
<protein>
    <submittedName>
        <fullName evidence="2">Uncharacterized protein</fullName>
    </submittedName>
</protein>
<reference evidence="2" key="1">
    <citation type="journal article" date="2022" name="Arch. Microbiol.">
        <title>Microbulbifer okhotskensis sp. nov., isolated from a deep bottom sediment of the Okhotsk Sea.</title>
        <authorList>
            <person name="Romanenko L."/>
            <person name="Kurilenko V."/>
            <person name="Otstavnykh N."/>
            <person name="Velansky P."/>
            <person name="Isaeva M."/>
            <person name="Mikhailov V."/>
        </authorList>
    </citation>
    <scope>NUCLEOTIDE SEQUENCE</scope>
    <source>
        <strain evidence="2">OS29</strain>
    </source>
</reference>
<feature type="transmembrane region" description="Helical" evidence="1">
    <location>
        <begin position="100"/>
        <end position="128"/>
    </location>
</feature>
<feature type="transmembrane region" description="Helical" evidence="1">
    <location>
        <begin position="41"/>
        <end position="62"/>
    </location>
</feature>
<evidence type="ECO:0000313" key="2">
    <source>
        <dbReference type="EMBL" id="MCO1336676.1"/>
    </source>
</evidence>
<keyword evidence="1" id="KW-0472">Membrane</keyword>